<dbReference type="Gene3D" id="3.90.70.10">
    <property type="entry name" value="Cysteine proteinases"/>
    <property type="match status" value="1"/>
</dbReference>
<dbReference type="InterPro" id="IPR038765">
    <property type="entry name" value="Papain-like_cys_pep_sf"/>
</dbReference>
<dbReference type="Pfam" id="PF00112">
    <property type="entry name" value="Peptidase_C1"/>
    <property type="match status" value="1"/>
</dbReference>
<evidence type="ECO:0000256" key="2">
    <source>
        <dbReference type="ARBA" id="ARBA00023145"/>
    </source>
</evidence>
<evidence type="ECO:0000313" key="4">
    <source>
        <dbReference type="EMBL" id="OEU16176.1"/>
    </source>
</evidence>
<dbReference type="AlphaFoldDB" id="A0A1E7FDH7"/>
<dbReference type="InterPro" id="IPR000668">
    <property type="entry name" value="Peptidase_C1A_C"/>
</dbReference>
<comment type="similarity">
    <text evidence="1">Belongs to the peptidase C1 family.</text>
</comment>
<evidence type="ECO:0000259" key="3">
    <source>
        <dbReference type="SMART" id="SM00645"/>
    </source>
</evidence>
<dbReference type="GO" id="GO:0006508">
    <property type="term" value="P:proteolysis"/>
    <property type="evidence" value="ECO:0007669"/>
    <property type="project" value="InterPro"/>
</dbReference>
<protein>
    <submittedName>
        <fullName evidence="4">Cysteine proteinase</fullName>
    </submittedName>
</protein>
<dbReference type="GO" id="GO:0008234">
    <property type="term" value="F:cysteine-type peptidase activity"/>
    <property type="evidence" value="ECO:0007669"/>
    <property type="project" value="InterPro"/>
</dbReference>
<dbReference type="CDD" id="cd02248">
    <property type="entry name" value="Peptidase_C1A"/>
    <property type="match status" value="1"/>
</dbReference>
<gene>
    <name evidence="4" type="ORF">FRACYDRAFT_152822</name>
</gene>
<feature type="domain" description="Peptidase C1A papain C-terminal" evidence="3">
    <location>
        <begin position="1"/>
        <end position="210"/>
    </location>
</feature>
<dbReference type="EMBL" id="KV784358">
    <property type="protein sequence ID" value="OEU16176.1"/>
    <property type="molecule type" value="Genomic_DNA"/>
</dbReference>
<name>A0A1E7FDH7_9STRA</name>
<feature type="non-terminal residue" evidence="4">
    <location>
        <position position="210"/>
    </location>
</feature>
<dbReference type="OrthoDB" id="45178at2759"/>
<dbReference type="InParanoid" id="A0A1E7FDH7"/>
<evidence type="ECO:0000256" key="1">
    <source>
        <dbReference type="ARBA" id="ARBA00008455"/>
    </source>
</evidence>
<dbReference type="SMART" id="SM00645">
    <property type="entry name" value="Pept_C1"/>
    <property type="match status" value="1"/>
</dbReference>
<sequence length="210" mass="22724">IDWVAAGATTPVKSQGRCGCSWSTAVCGAIEGAAFVDSGLNESMSFQQLISCNKRNLGCEGGSMTIGAIYASDNWYGGLSSLNDYSYLDFNGLTTEFCNLTARTPPLALTVTYPVEIGGLGITMSFNERLEMFKLALIEKPIAIVMKSSCLIFSNYLSGILTEDGDCACSDSTCFDHSVLMVGYDDTGDIPFFTLKNSWGIRWGEEGYFR</sequence>
<keyword evidence="2" id="KW-0865">Zymogen</keyword>
<dbReference type="PANTHER" id="PTHR12411">
    <property type="entry name" value="CYSTEINE PROTEASE FAMILY C1-RELATED"/>
    <property type="match status" value="1"/>
</dbReference>
<dbReference type="SUPFAM" id="SSF54001">
    <property type="entry name" value="Cysteine proteinases"/>
    <property type="match status" value="1"/>
</dbReference>
<keyword evidence="5" id="KW-1185">Reference proteome</keyword>
<reference evidence="4 5" key="1">
    <citation type="submission" date="2016-09" db="EMBL/GenBank/DDBJ databases">
        <title>Extensive genetic diversity and differential bi-allelic expression allows diatom success in the polar Southern Ocean.</title>
        <authorList>
            <consortium name="DOE Joint Genome Institute"/>
            <person name="Mock T."/>
            <person name="Otillar R.P."/>
            <person name="Strauss J."/>
            <person name="Dupont C."/>
            <person name="Frickenhaus S."/>
            <person name="Maumus F."/>
            <person name="Mcmullan M."/>
            <person name="Sanges R."/>
            <person name="Schmutz J."/>
            <person name="Toseland A."/>
            <person name="Valas R."/>
            <person name="Veluchamy A."/>
            <person name="Ward B.J."/>
            <person name="Allen A."/>
            <person name="Barry K."/>
            <person name="Falciatore A."/>
            <person name="Ferrante M."/>
            <person name="Fortunato A.E."/>
            <person name="Gloeckner G."/>
            <person name="Gruber A."/>
            <person name="Hipkin R."/>
            <person name="Janech M."/>
            <person name="Kroth P."/>
            <person name="Leese F."/>
            <person name="Lindquist E."/>
            <person name="Lyon B.R."/>
            <person name="Martin J."/>
            <person name="Mayer C."/>
            <person name="Parker M."/>
            <person name="Quesneville H."/>
            <person name="Raymond J."/>
            <person name="Uhlig C."/>
            <person name="Valentin K.U."/>
            <person name="Worden A.Z."/>
            <person name="Armbrust E.V."/>
            <person name="Bowler C."/>
            <person name="Green B."/>
            <person name="Moulton V."/>
            <person name="Van Oosterhout C."/>
            <person name="Grigoriev I."/>
        </authorList>
    </citation>
    <scope>NUCLEOTIDE SEQUENCE [LARGE SCALE GENOMIC DNA]</scope>
    <source>
        <strain evidence="4 5">CCMP1102</strain>
    </source>
</reference>
<dbReference type="Proteomes" id="UP000095751">
    <property type="component" value="Unassembled WGS sequence"/>
</dbReference>
<dbReference type="KEGG" id="fcy:FRACYDRAFT_152822"/>
<evidence type="ECO:0000313" key="5">
    <source>
        <dbReference type="Proteomes" id="UP000095751"/>
    </source>
</evidence>
<feature type="non-terminal residue" evidence="4">
    <location>
        <position position="1"/>
    </location>
</feature>
<dbReference type="InterPro" id="IPR039417">
    <property type="entry name" value="Peptidase_C1A_papain-like"/>
</dbReference>
<organism evidence="4 5">
    <name type="scientific">Fragilariopsis cylindrus CCMP1102</name>
    <dbReference type="NCBI Taxonomy" id="635003"/>
    <lineage>
        <taxon>Eukaryota</taxon>
        <taxon>Sar</taxon>
        <taxon>Stramenopiles</taxon>
        <taxon>Ochrophyta</taxon>
        <taxon>Bacillariophyta</taxon>
        <taxon>Bacillariophyceae</taxon>
        <taxon>Bacillariophycidae</taxon>
        <taxon>Bacillariales</taxon>
        <taxon>Bacillariaceae</taxon>
        <taxon>Fragilariopsis</taxon>
    </lineage>
</organism>
<dbReference type="InterPro" id="IPR013128">
    <property type="entry name" value="Peptidase_C1A"/>
</dbReference>
<accession>A0A1E7FDH7</accession>
<proteinExistence type="inferred from homology"/>